<dbReference type="Proteomes" id="UP000612808">
    <property type="component" value="Unassembled WGS sequence"/>
</dbReference>
<keyword evidence="1" id="KW-0472">Membrane</keyword>
<sequence>MLVDAAVTGANGVAYLAAATLLTTPLGPPVPLLLGIGVFLVCYAVVIVLVGRARPIPVVGAWFAIVLNLAWTTASLTVAFTAERLTAAGRIWDVLQALVVLGFAVAQMMGLRKARQ</sequence>
<feature type="transmembrane region" description="Helical" evidence="1">
    <location>
        <begin position="30"/>
        <end position="50"/>
    </location>
</feature>
<evidence type="ECO:0000313" key="2">
    <source>
        <dbReference type="EMBL" id="GID15333.1"/>
    </source>
</evidence>
<evidence type="ECO:0000256" key="1">
    <source>
        <dbReference type="SAM" id="Phobius"/>
    </source>
</evidence>
<keyword evidence="1" id="KW-1133">Transmembrane helix</keyword>
<dbReference type="AlphaFoldDB" id="A0A8J3JI09"/>
<keyword evidence="3" id="KW-1185">Reference proteome</keyword>
<keyword evidence="1" id="KW-0812">Transmembrane</keyword>
<feature type="transmembrane region" description="Helical" evidence="1">
    <location>
        <begin position="94"/>
        <end position="111"/>
    </location>
</feature>
<protein>
    <submittedName>
        <fullName evidence="2">Uncharacterized protein</fullName>
    </submittedName>
</protein>
<feature type="transmembrane region" description="Helical" evidence="1">
    <location>
        <begin position="62"/>
        <end position="82"/>
    </location>
</feature>
<dbReference type="RefSeq" id="WP_203663598.1">
    <property type="nucleotide sequence ID" value="NZ_BAAAZM010000021.1"/>
</dbReference>
<accession>A0A8J3JI09</accession>
<evidence type="ECO:0000313" key="3">
    <source>
        <dbReference type="Proteomes" id="UP000612808"/>
    </source>
</evidence>
<reference evidence="2" key="1">
    <citation type="submission" date="2021-01" db="EMBL/GenBank/DDBJ databases">
        <title>Whole genome shotgun sequence of Actinocatenispora rupis NBRC 107355.</title>
        <authorList>
            <person name="Komaki H."/>
            <person name="Tamura T."/>
        </authorList>
    </citation>
    <scope>NUCLEOTIDE SEQUENCE</scope>
    <source>
        <strain evidence="2">NBRC 107355</strain>
    </source>
</reference>
<dbReference type="EMBL" id="BOMB01000041">
    <property type="protein sequence ID" value="GID15333.1"/>
    <property type="molecule type" value="Genomic_DNA"/>
</dbReference>
<comment type="caution">
    <text evidence="2">The sequence shown here is derived from an EMBL/GenBank/DDBJ whole genome shotgun (WGS) entry which is preliminary data.</text>
</comment>
<gene>
    <name evidence="2" type="ORF">Aru02nite_62220</name>
</gene>
<organism evidence="2 3">
    <name type="scientific">Actinocatenispora rupis</name>
    <dbReference type="NCBI Taxonomy" id="519421"/>
    <lineage>
        <taxon>Bacteria</taxon>
        <taxon>Bacillati</taxon>
        <taxon>Actinomycetota</taxon>
        <taxon>Actinomycetes</taxon>
        <taxon>Micromonosporales</taxon>
        <taxon>Micromonosporaceae</taxon>
        <taxon>Actinocatenispora</taxon>
    </lineage>
</organism>
<proteinExistence type="predicted"/>
<name>A0A8J3JI09_9ACTN</name>